<evidence type="ECO:0000313" key="1">
    <source>
        <dbReference type="EMBL" id="DAD66370.1"/>
    </source>
</evidence>
<proteinExistence type="predicted"/>
<accession>A0A8S5L9B9</accession>
<organism evidence="1">
    <name type="scientific">Siphoviridae sp. ct4T77</name>
    <dbReference type="NCBI Taxonomy" id="2823563"/>
    <lineage>
        <taxon>Viruses</taxon>
        <taxon>Duplodnaviria</taxon>
        <taxon>Heunggongvirae</taxon>
        <taxon>Uroviricota</taxon>
        <taxon>Caudoviricetes</taxon>
    </lineage>
</organism>
<dbReference type="EMBL" id="BK014659">
    <property type="protein sequence ID" value="DAD66370.1"/>
    <property type="molecule type" value="Genomic_DNA"/>
</dbReference>
<protein>
    <submittedName>
        <fullName evidence="1">Uncharacterized protein</fullName>
    </submittedName>
</protein>
<name>A0A8S5L9B9_9CAUD</name>
<reference evidence="1" key="1">
    <citation type="journal article" date="2021" name="Proc. Natl. Acad. Sci. U.S.A.">
        <title>A Catalog of Tens of Thousands of Viruses from Human Metagenomes Reveals Hidden Associations with Chronic Diseases.</title>
        <authorList>
            <person name="Tisza M.J."/>
            <person name="Buck C.B."/>
        </authorList>
    </citation>
    <scope>NUCLEOTIDE SEQUENCE</scope>
    <source>
        <strain evidence="1">Ct4T77</strain>
    </source>
</reference>
<sequence>MEQKQPRIKWTTLPRGLQIGIDEATGVLFSMRGSRLTIDFHGVFSDRYGKAVAEAFLDALHATPKE</sequence>